<evidence type="ECO:0000256" key="1">
    <source>
        <dbReference type="SAM" id="SignalP"/>
    </source>
</evidence>
<comment type="caution">
    <text evidence="2">The sequence shown here is derived from an EMBL/GenBank/DDBJ whole genome shotgun (WGS) entry which is preliminary data.</text>
</comment>
<protein>
    <recommendedName>
        <fullName evidence="4">DUF4252 domain-containing protein</fullName>
    </recommendedName>
</protein>
<dbReference type="Pfam" id="PF14060">
    <property type="entry name" value="DUF4252"/>
    <property type="match status" value="1"/>
</dbReference>
<keyword evidence="1" id="KW-0732">Signal</keyword>
<dbReference type="Proteomes" id="UP000233618">
    <property type="component" value="Unassembled WGS sequence"/>
</dbReference>
<feature type="signal peptide" evidence="1">
    <location>
        <begin position="1"/>
        <end position="19"/>
    </location>
</feature>
<evidence type="ECO:0000313" key="2">
    <source>
        <dbReference type="EMBL" id="PKQ65381.1"/>
    </source>
</evidence>
<name>A0A2N3I508_9BACT</name>
<dbReference type="EMBL" id="MVDE01000019">
    <property type="protein sequence ID" value="PKQ65381.1"/>
    <property type="molecule type" value="Genomic_DNA"/>
</dbReference>
<sequence length="167" mass="19195">MKKLVVIIAAIVFPILMQAQTKGEQIHAKYSNLDGFSSFSFAGSFLKNLDFDVDEDELEKNITGECKNIKFLTFKHVNGDETKFKKIVSSQLSKGNAYKEVLTDRDDKNSDDVHFFAKGNGKKFSEFHVLHYNENRTSLVSFFGDFRVDELKTLSHFTFDDEDEEQE</sequence>
<reference evidence="2 3" key="1">
    <citation type="journal article" date="2017" name="Front. Microbiol.">
        <title>Labilibaculum manganireducens gen. nov., sp. nov. and Labilibaculum filiforme sp. nov., Novel Bacteroidetes Isolated from Subsurface Sediments of the Baltic Sea.</title>
        <authorList>
            <person name="Vandieken V."/>
            <person name="Marshall I.P."/>
            <person name="Niemann H."/>
            <person name="Engelen B."/>
            <person name="Cypionka H."/>
        </authorList>
    </citation>
    <scope>NUCLEOTIDE SEQUENCE [LARGE SCALE GENOMIC DNA]</scope>
    <source>
        <strain evidence="2 3">59.10-2M</strain>
    </source>
</reference>
<keyword evidence="3" id="KW-1185">Reference proteome</keyword>
<dbReference type="RefSeq" id="WP_101310292.1">
    <property type="nucleotide sequence ID" value="NZ_MVDE01000019.1"/>
</dbReference>
<evidence type="ECO:0008006" key="4">
    <source>
        <dbReference type="Google" id="ProtNLM"/>
    </source>
</evidence>
<feature type="chain" id="PRO_5014671851" description="DUF4252 domain-containing protein" evidence="1">
    <location>
        <begin position="20"/>
        <end position="167"/>
    </location>
</feature>
<evidence type="ECO:0000313" key="3">
    <source>
        <dbReference type="Proteomes" id="UP000233618"/>
    </source>
</evidence>
<gene>
    <name evidence="2" type="ORF">BZG01_13070</name>
</gene>
<accession>A0A2N3I508</accession>
<organism evidence="2 3">
    <name type="scientific">Labilibaculum manganireducens</name>
    <dbReference type="NCBI Taxonomy" id="1940525"/>
    <lineage>
        <taxon>Bacteria</taxon>
        <taxon>Pseudomonadati</taxon>
        <taxon>Bacteroidota</taxon>
        <taxon>Bacteroidia</taxon>
        <taxon>Marinilabiliales</taxon>
        <taxon>Marinifilaceae</taxon>
        <taxon>Labilibaculum</taxon>
    </lineage>
</organism>
<dbReference type="InterPro" id="IPR025348">
    <property type="entry name" value="DUF4252"/>
</dbReference>
<proteinExistence type="predicted"/>
<dbReference type="AlphaFoldDB" id="A0A2N3I508"/>